<dbReference type="Proteomes" id="UP000243978">
    <property type="component" value="Unassembled WGS sequence"/>
</dbReference>
<dbReference type="RefSeq" id="WP_146174138.1">
    <property type="nucleotide sequence ID" value="NZ_QBKS01000001.1"/>
</dbReference>
<accession>A0A2T6BHF4</accession>
<reference evidence="1 2" key="1">
    <citation type="submission" date="2018-04" db="EMBL/GenBank/DDBJ databases">
        <title>Genomic Encyclopedia of Archaeal and Bacterial Type Strains, Phase II (KMG-II): from individual species to whole genera.</title>
        <authorList>
            <person name="Goeker M."/>
        </authorList>
    </citation>
    <scope>NUCLEOTIDE SEQUENCE [LARGE SCALE GENOMIC DNA]</scope>
    <source>
        <strain evidence="1 2">DSM 100977</strain>
    </source>
</reference>
<dbReference type="EMBL" id="QBKS01000001">
    <property type="protein sequence ID" value="PTX55487.1"/>
    <property type="molecule type" value="Genomic_DNA"/>
</dbReference>
<organism evidence="1 2">
    <name type="scientific">Litoreibacter ponti</name>
    <dbReference type="NCBI Taxonomy" id="1510457"/>
    <lineage>
        <taxon>Bacteria</taxon>
        <taxon>Pseudomonadati</taxon>
        <taxon>Pseudomonadota</taxon>
        <taxon>Alphaproteobacteria</taxon>
        <taxon>Rhodobacterales</taxon>
        <taxon>Roseobacteraceae</taxon>
        <taxon>Litoreibacter</taxon>
    </lineage>
</organism>
<proteinExistence type="predicted"/>
<sequence length="194" mass="22737">MTQKEIQELSGLMGAAYVERRNAFLRGADLLPNYDAALSDHDPRYRAQYLILRGWQKNAPLYNEIDAELADVPAEMMSKRAAGMHPLWNKFTRKTQQEWKYDVLPYAWEDILKFEDVKPDWQVTNSLFMIRAYPHEDSVDPLLIAMHLKEADNAATYAAWLREMPKDALEERLEETGRFYQFVRPQLLDALRGR</sequence>
<gene>
    <name evidence="1" type="ORF">C8N43_0126</name>
</gene>
<evidence type="ECO:0000313" key="1">
    <source>
        <dbReference type="EMBL" id="PTX55487.1"/>
    </source>
</evidence>
<evidence type="ECO:0000313" key="2">
    <source>
        <dbReference type="Proteomes" id="UP000243978"/>
    </source>
</evidence>
<dbReference type="AlphaFoldDB" id="A0A2T6BHF4"/>
<protein>
    <submittedName>
        <fullName evidence="1">Uncharacterized protein</fullName>
    </submittedName>
</protein>
<comment type="caution">
    <text evidence="1">The sequence shown here is derived from an EMBL/GenBank/DDBJ whole genome shotgun (WGS) entry which is preliminary data.</text>
</comment>
<name>A0A2T6BHF4_9RHOB</name>
<keyword evidence="2" id="KW-1185">Reference proteome</keyword>